<evidence type="ECO:0000256" key="1">
    <source>
        <dbReference type="ARBA" id="ARBA00013860"/>
    </source>
</evidence>
<dbReference type="Gene3D" id="3.40.1550.20">
    <property type="entry name" value="Transcriptional regulator MraZ domain"/>
    <property type="match status" value="1"/>
</dbReference>
<dbReference type="SUPFAM" id="SSF89447">
    <property type="entry name" value="AbrB/MazE/MraZ-like"/>
    <property type="match status" value="1"/>
</dbReference>
<gene>
    <name evidence="7" type="primary">mraZ</name>
    <name evidence="9" type="ORF">IV45_GL000305</name>
</gene>
<feature type="domain" description="SpoVT-AbrB" evidence="8">
    <location>
        <begin position="5"/>
        <end position="47"/>
    </location>
</feature>
<dbReference type="Pfam" id="PF02381">
    <property type="entry name" value="MraZ"/>
    <property type="match status" value="2"/>
</dbReference>
<dbReference type="InterPro" id="IPR035642">
    <property type="entry name" value="MraZ_N"/>
</dbReference>
<dbReference type="PANTHER" id="PTHR34701">
    <property type="entry name" value="TRANSCRIPTIONAL REGULATOR MRAZ"/>
    <property type="match status" value="1"/>
</dbReference>
<name>A0A0R2I0K0_9LACO</name>
<dbReference type="PATRIC" id="fig|396268.3.peg.308"/>
<comment type="caution">
    <text evidence="9">The sequence shown here is derived from an EMBL/GenBank/DDBJ whole genome shotgun (WGS) entry which is preliminary data.</text>
</comment>
<dbReference type="OrthoDB" id="9807753at2"/>
<dbReference type="CDD" id="cd16321">
    <property type="entry name" value="MraZ_C"/>
    <property type="match status" value="1"/>
</dbReference>
<dbReference type="InterPro" id="IPR037914">
    <property type="entry name" value="SpoVT-AbrB_sf"/>
</dbReference>
<sequence>MFMGEFNHTIDNKGRLIIPAKFRSQLGERFVITRGMDKCLSGYSMKEWEQLKDQLSKLPMTKKNVRQFVRLIYSAAIECEFDRQGRVNLSQTLIDYADIKKKCMIVGVSSHFEIWDEAAWKKYSADAAEDFDDVAEQIDFDF</sequence>
<evidence type="ECO:0000313" key="9">
    <source>
        <dbReference type="EMBL" id="KRN58681.1"/>
    </source>
</evidence>
<dbReference type="GO" id="GO:0000976">
    <property type="term" value="F:transcription cis-regulatory region binding"/>
    <property type="evidence" value="ECO:0007669"/>
    <property type="project" value="TreeGrafter"/>
</dbReference>
<protein>
    <recommendedName>
        <fullName evidence="1 7">Transcriptional regulator MraZ</fullName>
    </recommendedName>
</protein>
<comment type="subcellular location">
    <subcellularLocation>
        <location evidence="7">Cytoplasm</location>
        <location evidence="7">Nucleoid</location>
    </subcellularLocation>
</comment>
<keyword evidence="10" id="KW-1185">Reference proteome</keyword>
<evidence type="ECO:0000256" key="6">
    <source>
        <dbReference type="ARBA" id="ARBA00023163"/>
    </source>
</evidence>
<dbReference type="PANTHER" id="PTHR34701:SF1">
    <property type="entry name" value="TRANSCRIPTIONAL REGULATOR MRAZ"/>
    <property type="match status" value="1"/>
</dbReference>
<proteinExistence type="inferred from homology"/>
<dbReference type="GO" id="GO:0003700">
    <property type="term" value="F:DNA-binding transcription factor activity"/>
    <property type="evidence" value="ECO:0007669"/>
    <property type="project" value="UniProtKB-UniRule"/>
</dbReference>
<evidence type="ECO:0000259" key="8">
    <source>
        <dbReference type="PROSITE" id="PS51740"/>
    </source>
</evidence>
<dbReference type="GO" id="GO:0005737">
    <property type="term" value="C:cytoplasm"/>
    <property type="evidence" value="ECO:0007669"/>
    <property type="project" value="UniProtKB-UniRule"/>
</dbReference>
<dbReference type="AlphaFoldDB" id="A0A0R2I0K0"/>
<organism evidence="9 10">
    <name type="scientific">Limosilactobacillus secaliphilus</name>
    <dbReference type="NCBI Taxonomy" id="396268"/>
    <lineage>
        <taxon>Bacteria</taxon>
        <taxon>Bacillati</taxon>
        <taxon>Bacillota</taxon>
        <taxon>Bacilli</taxon>
        <taxon>Lactobacillales</taxon>
        <taxon>Lactobacillaceae</taxon>
        <taxon>Limosilactobacillus</taxon>
    </lineage>
</organism>
<keyword evidence="6 7" id="KW-0804">Transcription</keyword>
<evidence type="ECO:0000256" key="3">
    <source>
        <dbReference type="ARBA" id="ARBA00022737"/>
    </source>
</evidence>
<keyword evidence="4 7" id="KW-0805">Transcription regulation</keyword>
<keyword evidence="5 7" id="KW-0238">DNA-binding</keyword>
<comment type="similarity">
    <text evidence="7">Belongs to the MraZ family.</text>
</comment>
<dbReference type="GO" id="GO:0009295">
    <property type="term" value="C:nucleoid"/>
    <property type="evidence" value="ECO:0007669"/>
    <property type="project" value="UniProtKB-SubCell"/>
</dbReference>
<dbReference type="NCBIfam" id="TIGR00242">
    <property type="entry name" value="division/cell wall cluster transcriptional repressor MraZ"/>
    <property type="match status" value="1"/>
</dbReference>
<dbReference type="FunFam" id="3.40.1550.20:FF:000002">
    <property type="entry name" value="Transcriptional regulator MraZ"/>
    <property type="match status" value="1"/>
</dbReference>
<comment type="subunit">
    <text evidence="7">Forms oligomers.</text>
</comment>
<evidence type="ECO:0000313" key="10">
    <source>
        <dbReference type="Proteomes" id="UP000050934"/>
    </source>
</evidence>
<dbReference type="GO" id="GO:2000143">
    <property type="term" value="P:negative regulation of DNA-templated transcription initiation"/>
    <property type="evidence" value="ECO:0007669"/>
    <property type="project" value="TreeGrafter"/>
</dbReference>
<dbReference type="Proteomes" id="UP000050934">
    <property type="component" value="Unassembled WGS sequence"/>
</dbReference>
<dbReference type="PROSITE" id="PS51740">
    <property type="entry name" value="SPOVT_ABRB"/>
    <property type="match status" value="2"/>
</dbReference>
<reference evidence="9 10" key="1">
    <citation type="journal article" date="2015" name="Genome Announc.">
        <title>Expanding the biotechnology potential of lactobacilli through comparative genomics of 213 strains and associated genera.</title>
        <authorList>
            <person name="Sun Z."/>
            <person name="Harris H.M."/>
            <person name="McCann A."/>
            <person name="Guo C."/>
            <person name="Argimon S."/>
            <person name="Zhang W."/>
            <person name="Yang X."/>
            <person name="Jeffery I.B."/>
            <person name="Cooney J.C."/>
            <person name="Kagawa T.F."/>
            <person name="Liu W."/>
            <person name="Song Y."/>
            <person name="Salvetti E."/>
            <person name="Wrobel A."/>
            <person name="Rasinkangas P."/>
            <person name="Parkhill J."/>
            <person name="Rea M.C."/>
            <person name="O'Sullivan O."/>
            <person name="Ritari J."/>
            <person name="Douillard F.P."/>
            <person name="Paul Ross R."/>
            <person name="Yang R."/>
            <person name="Briner A.E."/>
            <person name="Felis G.E."/>
            <person name="de Vos W.M."/>
            <person name="Barrangou R."/>
            <person name="Klaenhammer T.R."/>
            <person name="Caufield P.W."/>
            <person name="Cui Y."/>
            <person name="Zhang H."/>
            <person name="O'Toole P.W."/>
        </authorList>
    </citation>
    <scope>NUCLEOTIDE SEQUENCE [LARGE SCALE GENOMIC DNA]</scope>
    <source>
        <strain evidence="9 10">DSM 17896</strain>
    </source>
</reference>
<evidence type="ECO:0000256" key="5">
    <source>
        <dbReference type="ARBA" id="ARBA00023125"/>
    </source>
</evidence>
<dbReference type="CDD" id="cd16320">
    <property type="entry name" value="MraZ_N"/>
    <property type="match status" value="1"/>
</dbReference>
<evidence type="ECO:0000256" key="7">
    <source>
        <dbReference type="HAMAP-Rule" id="MF_01008"/>
    </source>
</evidence>
<dbReference type="InterPro" id="IPR003444">
    <property type="entry name" value="MraZ"/>
</dbReference>
<evidence type="ECO:0000256" key="2">
    <source>
        <dbReference type="ARBA" id="ARBA00022490"/>
    </source>
</evidence>
<accession>A0A0R2I0K0</accession>
<dbReference type="InterPro" id="IPR038619">
    <property type="entry name" value="MraZ_sf"/>
</dbReference>
<evidence type="ECO:0000256" key="4">
    <source>
        <dbReference type="ARBA" id="ARBA00023015"/>
    </source>
</evidence>
<dbReference type="HAMAP" id="MF_01008">
    <property type="entry name" value="MraZ"/>
    <property type="match status" value="1"/>
</dbReference>
<dbReference type="RefSeq" id="WP_057740801.1">
    <property type="nucleotide sequence ID" value="NZ_JQBW01000009.1"/>
</dbReference>
<feature type="domain" description="SpoVT-AbrB" evidence="8">
    <location>
        <begin position="76"/>
        <end position="119"/>
    </location>
</feature>
<dbReference type="STRING" id="396268.IV45_GL000305"/>
<dbReference type="InterPro" id="IPR020603">
    <property type="entry name" value="MraZ_dom"/>
</dbReference>
<dbReference type="InterPro" id="IPR007159">
    <property type="entry name" value="SpoVT-AbrB_dom"/>
</dbReference>
<keyword evidence="3" id="KW-0677">Repeat</keyword>
<dbReference type="EMBL" id="JQBW01000009">
    <property type="protein sequence ID" value="KRN58681.1"/>
    <property type="molecule type" value="Genomic_DNA"/>
</dbReference>
<dbReference type="InterPro" id="IPR035644">
    <property type="entry name" value="MraZ_C"/>
</dbReference>
<keyword evidence="2 7" id="KW-0963">Cytoplasm</keyword>